<evidence type="ECO:0000313" key="3">
    <source>
        <dbReference type="Proteomes" id="UP001163850"/>
    </source>
</evidence>
<dbReference type="Proteomes" id="UP001163850">
    <property type="component" value="Unassembled WGS sequence"/>
</dbReference>
<protein>
    <submittedName>
        <fullName evidence="2">Uncharacterized protein</fullName>
    </submittedName>
</protein>
<gene>
    <name evidence="2" type="ORF">F5890DRAFT_1557825</name>
</gene>
<feature type="compositionally biased region" description="Basic and acidic residues" evidence="1">
    <location>
        <begin position="202"/>
        <end position="211"/>
    </location>
</feature>
<dbReference type="EMBL" id="MU802203">
    <property type="protein sequence ID" value="KAJ3980300.1"/>
    <property type="molecule type" value="Genomic_DNA"/>
</dbReference>
<sequence length="211" mass="23335">MIIDQPQPQPSSTSTPRGSGMAMLLNLIHSGDEGERERTLSARPSPAPQQNPNFRHQSTSVPKLYFSSSASSSAAYIHIEITGAQKAATIERTPTPLPNFHVSSLFDSEFASTSRCTQACGQNNFGRRVWGLYGGIGQSGIEMRWSFNSGLLHGTMLPSEQTILRLRGGTNGTASIGSHTTTRKRDQRRAENNEQTRQNYNLRDRAWRDNQ</sequence>
<name>A0AA38PS67_9AGAR</name>
<dbReference type="AlphaFoldDB" id="A0AA38PS67"/>
<proteinExistence type="predicted"/>
<evidence type="ECO:0000256" key="1">
    <source>
        <dbReference type="SAM" id="MobiDB-lite"/>
    </source>
</evidence>
<feature type="compositionally biased region" description="Basic and acidic residues" evidence="1">
    <location>
        <begin position="30"/>
        <end position="40"/>
    </location>
</feature>
<feature type="region of interest" description="Disordered" evidence="1">
    <location>
        <begin position="1"/>
        <end position="59"/>
    </location>
</feature>
<feature type="compositionally biased region" description="Polar residues" evidence="1">
    <location>
        <begin position="48"/>
        <end position="59"/>
    </location>
</feature>
<evidence type="ECO:0000313" key="2">
    <source>
        <dbReference type="EMBL" id="KAJ3980300.1"/>
    </source>
</evidence>
<reference evidence="2" key="1">
    <citation type="submission" date="2022-08" db="EMBL/GenBank/DDBJ databases">
        <authorList>
            <consortium name="DOE Joint Genome Institute"/>
            <person name="Min B."/>
            <person name="Riley R."/>
            <person name="Sierra-Patev S."/>
            <person name="Naranjo-Ortiz M."/>
            <person name="Looney B."/>
            <person name="Konkel Z."/>
            <person name="Slot J.C."/>
            <person name="Sakamoto Y."/>
            <person name="Steenwyk J.L."/>
            <person name="Rokas A."/>
            <person name="Carro J."/>
            <person name="Camarero S."/>
            <person name="Ferreira P."/>
            <person name="Molpeceres G."/>
            <person name="Ruiz-Duenas F.J."/>
            <person name="Serrano A."/>
            <person name="Henrissat B."/>
            <person name="Drula E."/>
            <person name="Hughes K.W."/>
            <person name="Mata J.L."/>
            <person name="Ishikawa N.K."/>
            <person name="Vargas-Isla R."/>
            <person name="Ushijima S."/>
            <person name="Smith C.A."/>
            <person name="Ahrendt S."/>
            <person name="Andreopoulos W."/>
            <person name="He G."/>
            <person name="Labutti K."/>
            <person name="Lipzen A."/>
            <person name="Ng V."/>
            <person name="Sandor L."/>
            <person name="Barry K."/>
            <person name="Martinez A.T."/>
            <person name="Xiao Y."/>
            <person name="Gibbons J.G."/>
            <person name="Terashima K."/>
            <person name="Hibbett D.S."/>
            <person name="Grigoriev I.V."/>
        </authorList>
    </citation>
    <scope>NUCLEOTIDE SEQUENCE</scope>
    <source>
        <strain evidence="2">TFB7829</strain>
    </source>
</reference>
<organism evidence="2 3">
    <name type="scientific">Lentinula detonsa</name>
    <dbReference type="NCBI Taxonomy" id="2804962"/>
    <lineage>
        <taxon>Eukaryota</taxon>
        <taxon>Fungi</taxon>
        <taxon>Dikarya</taxon>
        <taxon>Basidiomycota</taxon>
        <taxon>Agaricomycotina</taxon>
        <taxon>Agaricomycetes</taxon>
        <taxon>Agaricomycetidae</taxon>
        <taxon>Agaricales</taxon>
        <taxon>Marasmiineae</taxon>
        <taxon>Omphalotaceae</taxon>
        <taxon>Lentinula</taxon>
    </lineage>
</organism>
<feature type="region of interest" description="Disordered" evidence="1">
    <location>
        <begin position="168"/>
        <end position="211"/>
    </location>
</feature>
<accession>A0AA38PS67</accession>
<comment type="caution">
    <text evidence="2">The sequence shown here is derived from an EMBL/GenBank/DDBJ whole genome shotgun (WGS) entry which is preliminary data.</text>
</comment>